<dbReference type="HOGENOM" id="CLU_014322_2_3_4"/>
<proteinExistence type="inferred from homology"/>
<gene>
    <name evidence="11" type="ORF">CDEE_0872</name>
</gene>
<dbReference type="Pfam" id="PF11741">
    <property type="entry name" value="AMIN"/>
    <property type="match status" value="1"/>
</dbReference>
<comment type="similarity">
    <text evidence="3">Belongs to the N-acetylmuramoyl-L-alanine amidase 3 family.</text>
</comment>
<name>M1LUR1_9PROT</name>
<sequence>MKRQFAILIPLIVLSLLFPKIAFSHHNKALSIRIWPSEEYVRVIIESSEYLNYKSFFLQKPDRLVLDIENIEIDYAITKHIENLTINSSYIKNIRTAKKNSNCFRLVFDLEQPIDSQTFTLKPVASYKYRTILDLYPKITNDPIKAIIYNQKEYKNNKLEETIINLITDNDCYDKKIINNKKIIIVIDPGHGGEDPGAIGINGSMEKNIVLSISKKIEKLLKTQKNIVTYLTRNDDCFVPLAIRTQKARLLKANIFISIHADAWIDPETNGASVFALSNDKSSSIQTKWLADKENRSDLIGGVNLYNQDEKVAKILLDLSTATQINESKKIGNILLKKLAKISKLHNKDVEQAEFAILQIPDIPSILVETAFISNPKEEKLLNSNQHQDKIANAIFKTIIEYFKIECNSN</sequence>
<evidence type="ECO:0000313" key="11">
    <source>
        <dbReference type="EMBL" id="AGF47836.1"/>
    </source>
</evidence>
<evidence type="ECO:0000256" key="9">
    <source>
        <dbReference type="ARBA" id="ARBA00074581"/>
    </source>
</evidence>
<keyword evidence="8" id="KW-0961">Cell wall biogenesis/degradation</keyword>
<dbReference type="KEGG" id="kct:CDEE_0872"/>
<evidence type="ECO:0000256" key="8">
    <source>
        <dbReference type="ARBA" id="ARBA00023316"/>
    </source>
</evidence>
<reference evidence="11 12" key="1">
    <citation type="journal article" date="2013" name="Genome Biol. Evol.">
        <title>Genome evolution and phylogenomic analysis of candidatus kinetoplastibacterium, the betaproteobacterial endosymbionts of strigomonas and angomonas.</title>
        <authorList>
            <person name="Alves J.M."/>
            <person name="Serrano M.G."/>
            <person name="Maia da Silva F."/>
            <person name="Voegtly L.J."/>
            <person name="Matveyev A.V."/>
            <person name="Teixeira M.M."/>
            <person name="Camargo E.P."/>
            <person name="Buck G.A."/>
        </authorList>
    </citation>
    <scope>NUCLEOTIDE SEQUENCE [LARGE SCALE GENOMIC DNA]</scope>
    <source>
        <strain evidence="11 12">TCC036E</strain>
    </source>
</reference>
<organism evidence="11 12">
    <name type="scientific">Candidatus Kinetoplastidibacterium crithidiae TCC036E</name>
    <dbReference type="NCBI Taxonomy" id="1208918"/>
    <lineage>
        <taxon>Bacteria</taxon>
        <taxon>Pseudomonadati</taxon>
        <taxon>Pseudomonadota</taxon>
        <taxon>Betaproteobacteria</taxon>
        <taxon>Candidatus Kinetoplastidibacterium</taxon>
    </lineage>
</organism>
<dbReference type="GO" id="GO:0071555">
    <property type="term" value="P:cell wall organization"/>
    <property type="evidence" value="ECO:0007669"/>
    <property type="project" value="UniProtKB-KW"/>
</dbReference>
<dbReference type="InterPro" id="IPR021731">
    <property type="entry name" value="AMIN_dom"/>
</dbReference>
<evidence type="ECO:0000256" key="4">
    <source>
        <dbReference type="ARBA" id="ARBA00011901"/>
    </source>
</evidence>
<evidence type="ECO:0000256" key="6">
    <source>
        <dbReference type="ARBA" id="ARBA00022764"/>
    </source>
</evidence>
<dbReference type="AlphaFoldDB" id="M1LUR1"/>
<accession>M1LUR1</accession>
<dbReference type="EC" id="3.5.1.28" evidence="4"/>
<dbReference type="PANTHER" id="PTHR30404">
    <property type="entry name" value="N-ACETYLMURAMOYL-L-ALANINE AMIDASE"/>
    <property type="match status" value="1"/>
</dbReference>
<comment type="subcellular location">
    <subcellularLocation>
        <location evidence="2">Periplasm</location>
    </subcellularLocation>
</comment>
<evidence type="ECO:0000256" key="5">
    <source>
        <dbReference type="ARBA" id="ARBA00022729"/>
    </source>
</evidence>
<evidence type="ECO:0000256" key="7">
    <source>
        <dbReference type="ARBA" id="ARBA00022801"/>
    </source>
</evidence>
<protein>
    <recommendedName>
        <fullName evidence="9">N-acetylmuramoyl-L-alanine amidase AmiC</fullName>
        <ecNumber evidence="4">3.5.1.28</ecNumber>
    </recommendedName>
</protein>
<keyword evidence="5" id="KW-0732">Signal</keyword>
<dbReference type="CDD" id="cd02696">
    <property type="entry name" value="MurNAc-LAA"/>
    <property type="match status" value="1"/>
</dbReference>
<dbReference type="PATRIC" id="fig|1208918.3.peg.536"/>
<dbReference type="Gene3D" id="3.40.630.40">
    <property type="entry name" value="Zn-dependent exopeptidases"/>
    <property type="match status" value="1"/>
</dbReference>
<dbReference type="FunFam" id="3.40.630.40:FF:000001">
    <property type="entry name" value="N-acetylmuramoyl-L-alanine amidase"/>
    <property type="match status" value="1"/>
</dbReference>
<dbReference type="GO" id="GO:0008745">
    <property type="term" value="F:N-acetylmuramoyl-L-alanine amidase activity"/>
    <property type="evidence" value="ECO:0007669"/>
    <property type="project" value="UniProtKB-EC"/>
</dbReference>
<evidence type="ECO:0000256" key="3">
    <source>
        <dbReference type="ARBA" id="ARBA00010860"/>
    </source>
</evidence>
<dbReference type="EMBL" id="CP003804">
    <property type="protein sequence ID" value="AGF47836.1"/>
    <property type="molecule type" value="Genomic_DNA"/>
</dbReference>
<dbReference type="GO" id="GO:0030288">
    <property type="term" value="C:outer membrane-bounded periplasmic space"/>
    <property type="evidence" value="ECO:0007669"/>
    <property type="project" value="TreeGrafter"/>
</dbReference>
<keyword evidence="12" id="KW-1185">Reference proteome</keyword>
<dbReference type="SMART" id="SM00646">
    <property type="entry name" value="Ami_3"/>
    <property type="match status" value="1"/>
</dbReference>
<dbReference type="Proteomes" id="UP000011686">
    <property type="component" value="Chromosome"/>
</dbReference>
<dbReference type="InterPro" id="IPR050695">
    <property type="entry name" value="N-acetylmuramoyl_amidase_3"/>
</dbReference>
<dbReference type="PANTHER" id="PTHR30404:SF0">
    <property type="entry name" value="N-ACETYLMURAMOYL-L-ALANINE AMIDASE AMIC"/>
    <property type="match status" value="1"/>
</dbReference>
<evidence type="ECO:0000256" key="2">
    <source>
        <dbReference type="ARBA" id="ARBA00004418"/>
    </source>
</evidence>
<evidence type="ECO:0000313" key="12">
    <source>
        <dbReference type="Proteomes" id="UP000011686"/>
    </source>
</evidence>
<dbReference type="GO" id="GO:0009253">
    <property type="term" value="P:peptidoglycan catabolic process"/>
    <property type="evidence" value="ECO:0007669"/>
    <property type="project" value="InterPro"/>
</dbReference>
<evidence type="ECO:0000256" key="1">
    <source>
        <dbReference type="ARBA" id="ARBA00001561"/>
    </source>
</evidence>
<dbReference type="InterPro" id="IPR002508">
    <property type="entry name" value="MurNAc-LAA_cat"/>
</dbReference>
<keyword evidence="6" id="KW-0574">Periplasm</keyword>
<comment type="catalytic activity">
    <reaction evidence="1">
        <text>Hydrolyzes the link between N-acetylmuramoyl residues and L-amino acid residues in certain cell-wall glycopeptides.</text>
        <dbReference type="EC" id="3.5.1.28"/>
    </reaction>
</comment>
<dbReference type="STRING" id="1208918.CDEE_0872"/>
<dbReference type="Gene3D" id="2.60.40.3500">
    <property type="match status" value="1"/>
</dbReference>
<keyword evidence="7 11" id="KW-0378">Hydrolase</keyword>
<dbReference type="SUPFAM" id="SSF53187">
    <property type="entry name" value="Zn-dependent exopeptidases"/>
    <property type="match status" value="1"/>
</dbReference>
<feature type="domain" description="MurNAc-LAA" evidence="10">
    <location>
        <begin position="245"/>
        <end position="400"/>
    </location>
</feature>
<evidence type="ECO:0000259" key="10">
    <source>
        <dbReference type="SMART" id="SM00646"/>
    </source>
</evidence>
<dbReference type="Pfam" id="PF01520">
    <property type="entry name" value="Amidase_3"/>
    <property type="match status" value="1"/>
</dbReference>
<dbReference type="eggNOG" id="COG0860">
    <property type="taxonomic scope" value="Bacteria"/>
</dbReference>